<dbReference type="GO" id="GO:0051959">
    <property type="term" value="F:dynein light intermediate chain binding"/>
    <property type="evidence" value="ECO:0007669"/>
    <property type="project" value="TreeGrafter"/>
</dbReference>
<dbReference type="GO" id="GO:0030705">
    <property type="term" value="P:cytoskeleton-dependent intracellular transport"/>
    <property type="evidence" value="ECO:0007669"/>
    <property type="project" value="TreeGrafter"/>
</dbReference>
<dbReference type="GO" id="GO:0031122">
    <property type="term" value="P:cytoplasmic microtubule organization"/>
    <property type="evidence" value="ECO:0007669"/>
    <property type="project" value="TreeGrafter"/>
</dbReference>
<evidence type="ECO:0000313" key="4">
    <source>
        <dbReference type="EMBL" id="ETO23284.1"/>
    </source>
</evidence>
<name>X6NBX0_RETFI</name>
<feature type="region of interest" description="Disordered" evidence="2">
    <location>
        <begin position="674"/>
        <end position="697"/>
    </location>
</feature>
<dbReference type="OrthoDB" id="10255512at2759"/>
<dbReference type="OMA" id="ACASHEE"/>
<accession>X6NBX0</accession>
<dbReference type="GO" id="GO:0005737">
    <property type="term" value="C:cytoplasm"/>
    <property type="evidence" value="ECO:0007669"/>
    <property type="project" value="TreeGrafter"/>
</dbReference>
<dbReference type="GO" id="GO:0008017">
    <property type="term" value="F:microtubule binding"/>
    <property type="evidence" value="ECO:0007669"/>
    <property type="project" value="TreeGrafter"/>
</dbReference>
<keyword evidence="3" id="KW-1133">Transmembrane helix</keyword>
<dbReference type="GO" id="GO:0005815">
    <property type="term" value="C:microtubule organizing center"/>
    <property type="evidence" value="ECO:0007669"/>
    <property type="project" value="TreeGrafter"/>
</dbReference>
<organism evidence="4 5">
    <name type="scientific">Reticulomyxa filosa</name>
    <dbReference type="NCBI Taxonomy" id="46433"/>
    <lineage>
        <taxon>Eukaryota</taxon>
        <taxon>Sar</taxon>
        <taxon>Rhizaria</taxon>
        <taxon>Retaria</taxon>
        <taxon>Foraminifera</taxon>
        <taxon>Monothalamids</taxon>
        <taxon>Reticulomyxidae</taxon>
        <taxon>Reticulomyxa</taxon>
    </lineage>
</organism>
<reference evidence="4 5" key="1">
    <citation type="journal article" date="2013" name="Curr. Biol.">
        <title>The Genome of the Foraminiferan Reticulomyxa filosa.</title>
        <authorList>
            <person name="Glockner G."/>
            <person name="Hulsmann N."/>
            <person name="Schleicher M."/>
            <person name="Noegel A.A."/>
            <person name="Eichinger L."/>
            <person name="Gallinger C."/>
            <person name="Pawlowski J."/>
            <person name="Sierra R."/>
            <person name="Euteneuer U."/>
            <person name="Pillet L."/>
            <person name="Moustafa A."/>
            <person name="Platzer M."/>
            <person name="Groth M."/>
            <person name="Szafranski K."/>
            <person name="Schliwa M."/>
        </authorList>
    </citation>
    <scope>NUCLEOTIDE SEQUENCE [LARGE SCALE GENOMIC DNA]</scope>
</reference>
<dbReference type="EMBL" id="ASPP01010068">
    <property type="protein sequence ID" value="ETO23284.1"/>
    <property type="molecule type" value="Genomic_DNA"/>
</dbReference>
<feature type="coiled-coil region" evidence="1">
    <location>
        <begin position="455"/>
        <end position="555"/>
    </location>
</feature>
<keyword evidence="5" id="KW-1185">Reference proteome</keyword>
<feature type="coiled-coil region" evidence="1">
    <location>
        <begin position="172"/>
        <end position="363"/>
    </location>
</feature>
<gene>
    <name evidence="4" type="ORF">RFI_13900</name>
</gene>
<evidence type="ECO:0000256" key="1">
    <source>
        <dbReference type="SAM" id="Coils"/>
    </source>
</evidence>
<dbReference type="PANTHER" id="PTHR18947">
    <property type="entry name" value="HOOK PROTEINS"/>
    <property type="match status" value="1"/>
</dbReference>
<keyword evidence="1" id="KW-0175">Coiled coil</keyword>
<proteinExistence type="predicted"/>
<keyword evidence="3" id="KW-0812">Transmembrane</keyword>
<dbReference type="PANTHER" id="PTHR18947:SF28">
    <property type="entry name" value="GIRDIN, ISOFORM A"/>
    <property type="match status" value="1"/>
</dbReference>
<comment type="caution">
    <text evidence="4">The sequence shown here is derived from an EMBL/GenBank/DDBJ whole genome shotgun (WGS) entry which is preliminary data.</text>
</comment>
<protein>
    <submittedName>
        <fullName evidence="4">Uncharacterized protein</fullName>
    </submittedName>
</protein>
<keyword evidence="3" id="KW-0472">Membrane</keyword>
<sequence length="834" mass="96541">QQKEEEKGGRSNLLKNFDEVKAIFEEAIQKQSEEQAAQNKFANEMVSFLQTQATELTSHAKQAKNIRNKYTKEIENLKAKITELQAAQKEKEEGMIKEIKRLNEELRSMHRQMECERGNVEEHDQLKARYQKMQSKYDQLKAEHKACASHEEQLHNDHRQIKTQQLTMASKHEELKSQCDVLAQEKDALQSNLTDVSKQHVLEQATRIKEYKQLEEQHEQLNAHHEEAKSTYENEQTKVQHATMTTKFEELQSQSHTLEREKTELQDTLMRKSEQHILENAKLAKEYDQLKAQYSELTIRYGEMNAEYQKLKSEYETAKNEHMKVSSQHEELFGRQTALIGVYEELKAQHEELKSCNGNLTQDKDEVHSRHDKLNSEYETLKGDHEKVLDGHGQLKIEHEKLLSICDQLILENKNLQTSQAQLQSANDLSKATDKTLRDEIESLKSMCGRFIVENETQQTSNKQLQSENDNLKHASEQLQNTVESLKLTCDRLGADVPLKDRLQCELNELQTTHGQMEKQYEAVKAELQKLILEHEDLQLEFKNIKELYEQAKAQPSHFASISHDTVIIHENIDIQTEESVVKTPVIPKTTQEVMEEEEEAQKDDVDEFQLLLNMRPVSTGACDPLQNRDNAMTEIIINLWSESEKEEKKDLESQLTNNCKEEIINAQNNIVEKRKESPRTQLPVSNLEQEKQSLHGSTEQMEKLVSEIARINQIIDRGVQRDKQIQRKGDQSGDGTDKITLKNKSLLRQLQLVDDEKKALVEQCEGVKLQLKQKSIVSEEAMAKVSLCVFCALFALFVVIRRCAHLLKKLKAELRKAENESKQTEQQVDNNNI</sequence>
<evidence type="ECO:0000256" key="3">
    <source>
        <dbReference type="SAM" id="Phobius"/>
    </source>
</evidence>
<dbReference type="Proteomes" id="UP000023152">
    <property type="component" value="Unassembled WGS sequence"/>
</dbReference>
<feature type="non-terminal residue" evidence="4">
    <location>
        <position position="1"/>
    </location>
</feature>
<feature type="coiled-coil region" evidence="1">
    <location>
        <begin position="801"/>
        <end position="828"/>
    </location>
</feature>
<dbReference type="AlphaFoldDB" id="X6NBX0"/>
<feature type="transmembrane region" description="Helical" evidence="3">
    <location>
        <begin position="782"/>
        <end position="801"/>
    </location>
</feature>
<evidence type="ECO:0000256" key="2">
    <source>
        <dbReference type="SAM" id="MobiDB-lite"/>
    </source>
</evidence>
<feature type="coiled-coil region" evidence="1">
    <location>
        <begin position="60"/>
        <end position="143"/>
    </location>
</feature>
<evidence type="ECO:0000313" key="5">
    <source>
        <dbReference type="Proteomes" id="UP000023152"/>
    </source>
</evidence>